<dbReference type="InterPro" id="IPR001002">
    <property type="entry name" value="Chitin-bd_1"/>
</dbReference>
<keyword evidence="2" id="KW-1015">Disulfide bond</keyword>
<evidence type="ECO:0008006" key="8">
    <source>
        <dbReference type="Google" id="ProtNLM"/>
    </source>
</evidence>
<evidence type="ECO:0000313" key="6">
    <source>
        <dbReference type="EMBL" id="ORX49639.1"/>
    </source>
</evidence>
<proteinExistence type="predicted"/>
<dbReference type="InterPro" id="IPR036779">
    <property type="entry name" value="LysM_dom_sf"/>
</dbReference>
<organism evidence="6 7">
    <name type="scientific">Piromyces finnis</name>
    <dbReference type="NCBI Taxonomy" id="1754191"/>
    <lineage>
        <taxon>Eukaryota</taxon>
        <taxon>Fungi</taxon>
        <taxon>Fungi incertae sedis</taxon>
        <taxon>Chytridiomycota</taxon>
        <taxon>Chytridiomycota incertae sedis</taxon>
        <taxon>Neocallimastigomycetes</taxon>
        <taxon>Neocallimastigales</taxon>
        <taxon>Neocallimastigaceae</taxon>
        <taxon>Piromyces</taxon>
    </lineage>
</organism>
<dbReference type="OrthoDB" id="2128882at2759"/>
<dbReference type="GO" id="GO:0004623">
    <property type="term" value="F:phospholipase A2 activity"/>
    <property type="evidence" value="ECO:0007669"/>
    <property type="project" value="InterPro"/>
</dbReference>
<feature type="signal peptide" evidence="3">
    <location>
        <begin position="1"/>
        <end position="19"/>
    </location>
</feature>
<dbReference type="GO" id="GO:0006644">
    <property type="term" value="P:phospholipid metabolic process"/>
    <property type="evidence" value="ECO:0007669"/>
    <property type="project" value="InterPro"/>
</dbReference>
<dbReference type="STRING" id="1754191.A0A1Y1V880"/>
<feature type="domain" description="Chitin-binding type-1" evidence="4">
    <location>
        <begin position="79"/>
        <end position="121"/>
    </location>
</feature>
<feature type="domain" description="LysM" evidence="5">
    <location>
        <begin position="26"/>
        <end position="70"/>
    </location>
</feature>
<evidence type="ECO:0000256" key="3">
    <source>
        <dbReference type="SAM" id="SignalP"/>
    </source>
</evidence>
<evidence type="ECO:0000313" key="7">
    <source>
        <dbReference type="Proteomes" id="UP000193719"/>
    </source>
</evidence>
<evidence type="ECO:0000256" key="1">
    <source>
        <dbReference type="ARBA" id="ARBA00022669"/>
    </source>
</evidence>
<evidence type="ECO:0000259" key="4">
    <source>
        <dbReference type="PROSITE" id="PS50941"/>
    </source>
</evidence>
<gene>
    <name evidence="6" type="ORF">BCR36DRAFT_327894</name>
</gene>
<feature type="chain" id="PRO_5012869707" description="Chitin-binding type-1 domain-containing protein" evidence="3">
    <location>
        <begin position="20"/>
        <end position="443"/>
    </location>
</feature>
<dbReference type="Gene3D" id="3.30.60.10">
    <property type="entry name" value="Endochitinase-like"/>
    <property type="match status" value="1"/>
</dbReference>
<feature type="disulfide bond" evidence="2">
    <location>
        <begin position="89"/>
        <end position="101"/>
    </location>
</feature>
<accession>A0A1Y1V880</accession>
<dbReference type="GO" id="GO:0050482">
    <property type="term" value="P:arachidonate secretion"/>
    <property type="evidence" value="ECO:0007669"/>
    <property type="project" value="InterPro"/>
</dbReference>
<keyword evidence="7" id="KW-1185">Reference proteome</keyword>
<dbReference type="Gene3D" id="3.10.350.10">
    <property type="entry name" value="LysM domain"/>
    <property type="match status" value="1"/>
</dbReference>
<evidence type="ECO:0000259" key="5">
    <source>
        <dbReference type="PROSITE" id="PS51782"/>
    </source>
</evidence>
<protein>
    <recommendedName>
        <fullName evidence="8">Chitin-binding type-1 domain-containing protein</fullName>
    </recommendedName>
</protein>
<evidence type="ECO:0000256" key="2">
    <source>
        <dbReference type="PROSITE-ProRule" id="PRU00261"/>
    </source>
</evidence>
<sequence length="443" mass="50098">MKIKNIFLTFTTLLTVTKAYEIKCKEYYSTQKGNICLDVSLKNGVSLYRLRTLNPDIDCKHLKPDTSICIKGSINITKNGICGHGKGSCPYGECCSKEGICGLSTKHCGVGCNPKYGICHKDITSFDANVNQKLKNIKVQNANNTIENSNGNGFETETINDIMEHLNMTKKQAKQFYTYGNKAISYYSDTFKYSVDHKLSLKKCIQMCDKANEKFISLSNNKTNNFNLKTYNKYLKSHNEATTIDDEFLLNTCKSKCYMIKEINENDAAINKNKILKLKRDLDHCDPSSQGKISLVTNNYKNGIPQYKQDNGSAETGIVTVNGCSIPLLQDFYNSDDYGLFVPVCNSHDLCYECQVGKSTCDNRFLNNMKNLCQIYDKWWQYLTDYLTCLGEAELFYAAVNTSFAQDAYDACKIYNSDPNCALCGARVIVKDKLLENPFYVKM</sequence>
<feature type="disulfide bond" evidence="2">
    <location>
        <begin position="94"/>
        <end position="108"/>
    </location>
</feature>
<comment type="caution">
    <text evidence="2">Lacks conserved residue(s) required for the propagation of feature annotation.</text>
</comment>
<keyword evidence="3" id="KW-0732">Signal</keyword>
<dbReference type="Proteomes" id="UP000193719">
    <property type="component" value="Unassembled WGS sequence"/>
</dbReference>
<dbReference type="InterPro" id="IPR018392">
    <property type="entry name" value="LysM"/>
</dbReference>
<comment type="caution">
    <text evidence="6">The sequence shown here is derived from an EMBL/GenBank/DDBJ whole genome shotgun (WGS) entry which is preliminary data.</text>
</comment>
<dbReference type="Gene3D" id="1.20.90.10">
    <property type="entry name" value="Phospholipase A2 domain"/>
    <property type="match status" value="1"/>
</dbReference>
<name>A0A1Y1V880_9FUNG</name>
<dbReference type="GO" id="GO:0008061">
    <property type="term" value="F:chitin binding"/>
    <property type="evidence" value="ECO:0007669"/>
    <property type="project" value="UniProtKB-UniRule"/>
</dbReference>
<dbReference type="InterPro" id="IPR036444">
    <property type="entry name" value="PLipase_A2_dom_sf"/>
</dbReference>
<reference evidence="6 7" key="1">
    <citation type="submission" date="2016-08" db="EMBL/GenBank/DDBJ databases">
        <title>Genomes of anaerobic fungi encode conserved fungal cellulosomes for biomass hydrolysis.</title>
        <authorList>
            <consortium name="DOE Joint Genome Institute"/>
            <person name="Haitjema C.H."/>
            <person name="Gilmore S.P."/>
            <person name="Henske J.K."/>
            <person name="Solomon K.V."/>
            <person name="De Groot R."/>
            <person name="Kuo A."/>
            <person name="Mondo S.J."/>
            <person name="Salamov A.A."/>
            <person name="Labutti K."/>
            <person name="Zhao Z."/>
            <person name="Chiniquy J."/>
            <person name="Barry K."/>
            <person name="Brewer H.M."/>
            <person name="Purvine S.O."/>
            <person name="Wright A.T."/>
            <person name="Boxma B."/>
            <person name="Van Alen T."/>
            <person name="Hackstein J.H."/>
            <person name="Baker S.E."/>
            <person name="Grigoriev I.V."/>
            <person name="O'Malley M.A."/>
        </authorList>
    </citation>
    <scope>NUCLEOTIDE SEQUENCE [LARGE SCALE GENOMIC DNA]</scope>
    <source>
        <strain evidence="7">finn</strain>
    </source>
</reference>
<dbReference type="EMBL" id="MCFH01000023">
    <property type="protein sequence ID" value="ORX49639.1"/>
    <property type="molecule type" value="Genomic_DNA"/>
</dbReference>
<reference evidence="6 7" key="2">
    <citation type="submission" date="2016-08" db="EMBL/GenBank/DDBJ databases">
        <title>Pervasive Adenine N6-methylation of Active Genes in Fungi.</title>
        <authorList>
            <consortium name="DOE Joint Genome Institute"/>
            <person name="Mondo S.J."/>
            <person name="Dannebaum R.O."/>
            <person name="Kuo R.C."/>
            <person name="Labutti K."/>
            <person name="Haridas S."/>
            <person name="Kuo A."/>
            <person name="Salamov A."/>
            <person name="Ahrendt S.R."/>
            <person name="Lipzen A."/>
            <person name="Sullivan W."/>
            <person name="Andreopoulos W.B."/>
            <person name="Clum A."/>
            <person name="Lindquist E."/>
            <person name="Daum C."/>
            <person name="Ramamoorthy G.K."/>
            <person name="Gryganskyi A."/>
            <person name="Culley D."/>
            <person name="Magnuson J.K."/>
            <person name="James T.Y."/>
            <person name="O'Malley M.A."/>
            <person name="Stajich J.E."/>
            <person name="Spatafora J.W."/>
            <person name="Visel A."/>
            <person name="Grigoriev I.V."/>
        </authorList>
    </citation>
    <scope>NUCLEOTIDE SEQUENCE [LARGE SCALE GENOMIC DNA]</scope>
    <source>
        <strain evidence="7">finn</strain>
    </source>
</reference>
<dbReference type="PROSITE" id="PS50941">
    <property type="entry name" value="CHIT_BIND_I_2"/>
    <property type="match status" value="1"/>
</dbReference>
<dbReference type="SUPFAM" id="SSF57016">
    <property type="entry name" value="Plant lectins/antimicrobial peptides"/>
    <property type="match status" value="1"/>
</dbReference>
<dbReference type="AlphaFoldDB" id="A0A1Y1V880"/>
<dbReference type="SUPFAM" id="SSF48619">
    <property type="entry name" value="Phospholipase A2, PLA2"/>
    <property type="match status" value="1"/>
</dbReference>
<keyword evidence="1 2" id="KW-0147">Chitin-binding</keyword>
<dbReference type="InterPro" id="IPR036861">
    <property type="entry name" value="Endochitinase-like_sf"/>
</dbReference>
<dbReference type="PROSITE" id="PS51782">
    <property type="entry name" value="LYSM"/>
    <property type="match status" value="1"/>
</dbReference>